<comment type="caution">
    <text evidence="1">The sequence shown here is derived from an EMBL/GenBank/DDBJ whole genome shotgun (WGS) entry which is preliminary data.</text>
</comment>
<dbReference type="AlphaFoldDB" id="A0AAN9E3L1"/>
<dbReference type="EMBL" id="JAYWIO010000008">
    <property type="protein sequence ID" value="KAK7244283.1"/>
    <property type="molecule type" value="Genomic_DNA"/>
</dbReference>
<sequence>MHPLRGMDQNILLPFSSCFWEKLHTLHLVCLWILKFCSYFMDVYLKLDFDEEQGFKIKARVSEILEFEPVHEWVQLSSLV</sequence>
<dbReference type="Proteomes" id="UP001372338">
    <property type="component" value="Unassembled WGS sequence"/>
</dbReference>
<evidence type="ECO:0000313" key="1">
    <source>
        <dbReference type="EMBL" id="KAK7244283.1"/>
    </source>
</evidence>
<organism evidence="1 2">
    <name type="scientific">Crotalaria pallida</name>
    <name type="common">Smooth rattlebox</name>
    <name type="synonym">Crotalaria striata</name>
    <dbReference type="NCBI Taxonomy" id="3830"/>
    <lineage>
        <taxon>Eukaryota</taxon>
        <taxon>Viridiplantae</taxon>
        <taxon>Streptophyta</taxon>
        <taxon>Embryophyta</taxon>
        <taxon>Tracheophyta</taxon>
        <taxon>Spermatophyta</taxon>
        <taxon>Magnoliopsida</taxon>
        <taxon>eudicotyledons</taxon>
        <taxon>Gunneridae</taxon>
        <taxon>Pentapetalae</taxon>
        <taxon>rosids</taxon>
        <taxon>fabids</taxon>
        <taxon>Fabales</taxon>
        <taxon>Fabaceae</taxon>
        <taxon>Papilionoideae</taxon>
        <taxon>50 kb inversion clade</taxon>
        <taxon>genistoids sensu lato</taxon>
        <taxon>core genistoids</taxon>
        <taxon>Crotalarieae</taxon>
        <taxon>Crotalaria</taxon>
    </lineage>
</organism>
<reference evidence="1 2" key="1">
    <citation type="submission" date="2024-01" db="EMBL/GenBank/DDBJ databases">
        <title>The genomes of 5 underutilized Papilionoideae crops provide insights into root nodulation and disease resistanc.</title>
        <authorList>
            <person name="Yuan L."/>
        </authorList>
    </citation>
    <scope>NUCLEOTIDE SEQUENCE [LARGE SCALE GENOMIC DNA]</scope>
    <source>
        <strain evidence="1">ZHUSHIDOU_FW_LH</strain>
        <tissue evidence="1">Leaf</tissue>
    </source>
</reference>
<proteinExistence type="predicted"/>
<accession>A0AAN9E3L1</accession>
<name>A0AAN9E3L1_CROPI</name>
<keyword evidence="2" id="KW-1185">Reference proteome</keyword>
<protein>
    <submittedName>
        <fullName evidence="1">Uncharacterized protein</fullName>
    </submittedName>
</protein>
<gene>
    <name evidence="1" type="ORF">RIF29_39103</name>
</gene>
<evidence type="ECO:0000313" key="2">
    <source>
        <dbReference type="Proteomes" id="UP001372338"/>
    </source>
</evidence>